<keyword evidence="3" id="KW-1185">Reference proteome</keyword>
<proteinExistence type="predicted"/>
<reference evidence="2" key="1">
    <citation type="submission" date="2020-05" db="EMBL/GenBank/DDBJ databases">
        <title>Complete genome sequence of Pseudomonas sp. Sm006.</title>
        <authorList>
            <person name="Takeuchi K."/>
            <person name="Someya N."/>
        </authorList>
    </citation>
    <scope>NUCLEOTIDE SEQUENCE</scope>
    <source>
        <strain evidence="2">Sm006</strain>
    </source>
</reference>
<accession>A0ABN6BL28</accession>
<evidence type="ECO:0000256" key="1">
    <source>
        <dbReference type="SAM" id="MobiDB-lite"/>
    </source>
</evidence>
<feature type="compositionally biased region" description="Polar residues" evidence="1">
    <location>
        <begin position="52"/>
        <end position="61"/>
    </location>
</feature>
<evidence type="ECO:0000313" key="3">
    <source>
        <dbReference type="Proteomes" id="UP001064896"/>
    </source>
</evidence>
<organism evidence="2 3">
    <name type="scientific">Pseudomonas solani</name>
    <dbReference type="NCBI Taxonomy" id="2731552"/>
    <lineage>
        <taxon>Bacteria</taxon>
        <taxon>Pseudomonadati</taxon>
        <taxon>Pseudomonadota</taxon>
        <taxon>Gammaproteobacteria</taxon>
        <taxon>Pseudomonadales</taxon>
        <taxon>Pseudomonadaceae</taxon>
        <taxon>Pseudomonas</taxon>
    </lineage>
</organism>
<sequence length="61" mass="6697">MRPVLKMSLLMAEMAAEITTRLRMLAAESMPSPLKICTKGLPSLPMRDQGQMAMSTSRVST</sequence>
<dbReference type="Proteomes" id="UP001064896">
    <property type="component" value="Chromosome"/>
</dbReference>
<feature type="region of interest" description="Disordered" evidence="1">
    <location>
        <begin position="40"/>
        <end position="61"/>
    </location>
</feature>
<name>A0ABN6BL28_9PSED</name>
<dbReference type="EMBL" id="AP023081">
    <property type="protein sequence ID" value="BCD83674.1"/>
    <property type="molecule type" value="Genomic_DNA"/>
</dbReference>
<gene>
    <name evidence="2" type="ORF">PSm6_00810</name>
</gene>
<evidence type="ECO:0000313" key="2">
    <source>
        <dbReference type="EMBL" id="BCD83674.1"/>
    </source>
</evidence>
<protein>
    <submittedName>
        <fullName evidence="2">Uncharacterized protein</fullName>
    </submittedName>
</protein>